<name>A0A3E4Z806_9BACT</name>
<gene>
    <name evidence="2" type="ORF">DXB87_10440</name>
</gene>
<evidence type="ECO:0000256" key="1">
    <source>
        <dbReference type="SAM" id="MobiDB-lite"/>
    </source>
</evidence>
<dbReference type="AlphaFoldDB" id="A0A3E4Z806"/>
<accession>A0A3E4Z806</accession>
<dbReference type="Proteomes" id="UP000260814">
    <property type="component" value="Unassembled WGS sequence"/>
</dbReference>
<organism evidence="2 3">
    <name type="scientific">Phocaeicola plebeius</name>
    <dbReference type="NCBI Taxonomy" id="310297"/>
    <lineage>
        <taxon>Bacteria</taxon>
        <taxon>Pseudomonadati</taxon>
        <taxon>Bacteroidota</taxon>
        <taxon>Bacteroidia</taxon>
        <taxon>Bacteroidales</taxon>
        <taxon>Bacteroidaceae</taxon>
        <taxon>Phocaeicola</taxon>
    </lineage>
</organism>
<reference evidence="2 3" key="1">
    <citation type="submission" date="2018-08" db="EMBL/GenBank/DDBJ databases">
        <title>A genome reference for cultivated species of the human gut microbiota.</title>
        <authorList>
            <person name="Zou Y."/>
            <person name="Xue W."/>
            <person name="Luo G."/>
        </authorList>
    </citation>
    <scope>NUCLEOTIDE SEQUENCE [LARGE SCALE GENOMIC DNA]</scope>
    <source>
        <strain evidence="2 3">OM06-2</strain>
    </source>
</reference>
<dbReference type="RefSeq" id="WP_117702104.1">
    <property type="nucleotide sequence ID" value="NZ_QSTW01000013.1"/>
</dbReference>
<proteinExistence type="predicted"/>
<protein>
    <submittedName>
        <fullName evidence="2">Uncharacterized protein</fullName>
    </submittedName>
</protein>
<evidence type="ECO:0000313" key="3">
    <source>
        <dbReference type="Proteomes" id="UP000260814"/>
    </source>
</evidence>
<feature type="compositionally biased region" description="Acidic residues" evidence="1">
    <location>
        <begin position="134"/>
        <end position="146"/>
    </location>
</feature>
<evidence type="ECO:0000313" key="2">
    <source>
        <dbReference type="EMBL" id="RGM90310.1"/>
    </source>
</evidence>
<sequence length="146" mass="17128">MSKKKLKYQDPALQPPKALMQLVDAFTDTYKPVEREEYADEVFTVRRIREYFQAWPIPKMPDPLPPYLVELERRGFAMQTAYDGHPALFCVRWQVDEEICTAEETHDKEAEVRTGLVSMKALIARRMMDRPADDGDDEEDEWGEEE</sequence>
<comment type="caution">
    <text evidence="2">The sequence shown here is derived from an EMBL/GenBank/DDBJ whole genome shotgun (WGS) entry which is preliminary data.</text>
</comment>
<feature type="region of interest" description="Disordered" evidence="1">
    <location>
        <begin position="127"/>
        <end position="146"/>
    </location>
</feature>
<dbReference type="EMBL" id="QSTW01000013">
    <property type="protein sequence ID" value="RGM90310.1"/>
    <property type="molecule type" value="Genomic_DNA"/>
</dbReference>